<evidence type="ECO:0000256" key="4">
    <source>
        <dbReference type="ARBA" id="ARBA00022670"/>
    </source>
</evidence>
<comment type="function">
    <text evidence="1">The aspartyl protease (PR) mediates the proteolytic cleavages of the Gag and Gag-Pol polyproteins after assembly of the VLP.</text>
</comment>
<proteinExistence type="predicted"/>
<keyword evidence="12" id="KW-0460">Magnesium</keyword>
<keyword evidence="10" id="KW-0378">Hydrolase</keyword>
<feature type="domain" description="Integrase catalytic" evidence="21">
    <location>
        <begin position="605"/>
        <end position="782"/>
    </location>
</feature>
<dbReference type="GO" id="GO:0006310">
    <property type="term" value="P:DNA recombination"/>
    <property type="evidence" value="ECO:0007669"/>
    <property type="project" value="UniProtKB-KW"/>
</dbReference>
<evidence type="ECO:0000256" key="15">
    <source>
        <dbReference type="ARBA" id="ARBA00022918"/>
    </source>
</evidence>
<keyword evidence="13" id="KW-0694">RNA-binding</keyword>
<keyword evidence="3" id="KW-1188">Viral release from host cell</keyword>
<keyword evidence="7" id="KW-0479">Metal-binding</keyword>
<evidence type="ECO:0000256" key="18">
    <source>
        <dbReference type="ARBA" id="ARBA00023172"/>
    </source>
</evidence>
<dbReference type="GO" id="GO:0003723">
    <property type="term" value="F:RNA binding"/>
    <property type="evidence" value="ECO:0007669"/>
    <property type="project" value="UniProtKB-KW"/>
</dbReference>
<evidence type="ECO:0000256" key="8">
    <source>
        <dbReference type="ARBA" id="ARBA00022741"/>
    </source>
</evidence>
<dbReference type="SUPFAM" id="SSF53098">
    <property type="entry name" value="Ribonuclease H-like"/>
    <property type="match status" value="1"/>
</dbReference>
<evidence type="ECO:0000256" key="5">
    <source>
        <dbReference type="ARBA" id="ARBA00022695"/>
    </source>
</evidence>
<dbReference type="PANTHER" id="PTHR42648:SF11">
    <property type="entry name" value="TRANSPOSON TY4-P GAG-POL POLYPROTEIN"/>
    <property type="match status" value="1"/>
</dbReference>
<dbReference type="PANTHER" id="PTHR42648">
    <property type="entry name" value="TRANSPOSASE, PUTATIVE-RELATED"/>
    <property type="match status" value="1"/>
</dbReference>
<dbReference type="InterPro" id="IPR039537">
    <property type="entry name" value="Retrotran_Ty1/copia-like"/>
</dbReference>
<sequence>MSEPGKLPSIRPQPKTISSIAIPSSMHAGGEILDRAKSNWFEWKAYVERSAKMCHLWPYFIGYVERPDPAVDSASAYNFDCNEMVAIAFLESKTNKEEQVFIQKNGPSLAAVWKALCQRHEKEPGAYAQATLIQELFSCRYVPTERYSVTSLRMQEIVDRIYNIGLPSADVMMTVAMLNAMAGHLKYLQSQVGTSLASSTPEMPYTSVDIFKRLDFEQQMSAVDAVPGVSDALAASAQSGRTTRMCSNPACPNPKGHLIDTCFAKGGGLEDKAKRDEYLASRRRGRQGKAKETAAAATTLNAPTSLAKSASVDSSGRPFVVDTSTGKVYFLSVDPPASASAQPDLDSDDFSELANVATAPDWVGAVATPADVQEYSALVSLTSEDKVSLNWSSHARATVDPSAYAVVPLPAASRRVSTVGSEPFVFDSGASTHLSPNRRDFHELRPIAPRGIRGIDGSVIHACGVGKVRLRIGRGACIVLDDVLYVPRATVRLISISALCRSVARYRVLFDDEGVSILTRGGAVVASGTLTGRRLYSLNGIPPSTEHALLSARLPTLDTWHRRLGHVNHRSIYDMARLRSAKGMPITLSPAPNKCEHCILGKQTRSVVPKVREGEKATRKLGLVYVDLQGQMDSRSANGNVYSLDIIDDHTSFSWTIPIPSKDAAEPRFEAWANAVETESGEKIRAVQIDNGELLSNDFKAFLARRGISLRLTAAYTSAHNGRVERLHRTLMDRARAMRLAANVPANRWDEFLLTANYLTVRTPSRSLPPGVTPYEAWHGRKPDLSHLREVGCRAFVLIQNKHNPKIYERSVECVLIGYGLNSKTYRCYHRASHKVVSSFHVAFIESHESSDATPAPVCPSRSGCRARR</sequence>
<dbReference type="Pfam" id="PF22936">
    <property type="entry name" value="Pol_BBD"/>
    <property type="match status" value="1"/>
</dbReference>
<dbReference type="AlphaFoldDB" id="A0A4Y9XL96"/>
<keyword evidence="16" id="KW-0808">Transferase</keyword>
<evidence type="ECO:0000256" key="11">
    <source>
        <dbReference type="ARBA" id="ARBA00022840"/>
    </source>
</evidence>
<evidence type="ECO:0000313" key="22">
    <source>
        <dbReference type="EMBL" id="TFY50468.1"/>
    </source>
</evidence>
<dbReference type="InterPro" id="IPR054722">
    <property type="entry name" value="PolX-like_BBD"/>
</dbReference>
<name>A0A4Y9XL96_9APHY</name>
<dbReference type="Pfam" id="PF00665">
    <property type="entry name" value="rve"/>
    <property type="match status" value="1"/>
</dbReference>
<dbReference type="InterPro" id="IPR012337">
    <property type="entry name" value="RNaseH-like_sf"/>
</dbReference>
<keyword evidence="18" id="KW-0233">DNA recombination</keyword>
<dbReference type="GO" id="GO:0015074">
    <property type="term" value="P:DNA integration"/>
    <property type="evidence" value="ECO:0007669"/>
    <property type="project" value="UniProtKB-KW"/>
</dbReference>
<dbReference type="InterPro" id="IPR001584">
    <property type="entry name" value="Integrase_cat-core"/>
</dbReference>
<accession>A0A4Y9XL96</accession>
<evidence type="ECO:0000256" key="19">
    <source>
        <dbReference type="ARBA" id="ARBA00048173"/>
    </source>
</evidence>
<dbReference type="GO" id="GO:0005634">
    <property type="term" value="C:nucleus"/>
    <property type="evidence" value="ECO:0007669"/>
    <property type="project" value="UniProtKB-ARBA"/>
</dbReference>
<dbReference type="PROSITE" id="PS50994">
    <property type="entry name" value="INTEGRASE"/>
    <property type="match status" value="1"/>
</dbReference>
<evidence type="ECO:0000256" key="9">
    <source>
        <dbReference type="ARBA" id="ARBA00022759"/>
    </source>
</evidence>
<dbReference type="Pfam" id="PF25597">
    <property type="entry name" value="SH3_retrovirus"/>
    <property type="match status" value="1"/>
</dbReference>
<evidence type="ECO:0000256" key="10">
    <source>
        <dbReference type="ARBA" id="ARBA00022801"/>
    </source>
</evidence>
<dbReference type="GO" id="GO:0003887">
    <property type="term" value="F:DNA-directed DNA polymerase activity"/>
    <property type="evidence" value="ECO:0007669"/>
    <property type="project" value="UniProtKB-KW"/>
</dbReference>
<evidence type="ECO:0000256" key="1">
    <source>
        <dbReference type="ARBA" id="ARBA00002180"/>
    </source>
</evidence>
<keyword evidence="11" id="KW-0067">ATP-binding</keyword>
<dbReference type="GO" id="GO:0032196">
    <property type="term" value="P:transposition"/>
    <property type="evidence" value="ECO:0007669"/>
    <property type="project" value="UniProtKB-KW"/>
</dbReference>
<keyword evidence="4" id="KW-0645">Protease</keyword>
<gene>
    <name evidence="22" type="ORF">EVJ58_g11038</name>
</gene>
<keyword evidence="8" id="KW-0547">Nucleotide-binding</keyword>
<evidence type="ECO:0000256" key="20">
    <source>
        <dbReference type="ARBA" id="ARBA00049244"/>
    </source>
</evidence>
<dbReference type="InterPro" id="IPR057670">
    <property type="entry name" value="SH3_retrovirus"/>
</dbReference>
<evidence type="ECO:0000256" key="13">
    <source>
        <dbReference type="ARBA" id="ARBA00022884"/>
    </source>
</evidence>
<keyword evidence="9" id="KW-0255">Endonuclease</keyword>
<protein>
    <recommendedName>
        <fullName evidence="21">Integrase catalytic domain-containing protein</fullName>
    </recommendedName>
</protein>
<comment type="catalytic activity">
    <reaction evidence="20">
        <text>DNA(n) + a 2'-deoxyribonucleoside 5'-triphosphate = DNA(n+1) + diphosphate</text>
        <dbReference type="Rhea" id="RHEA:22508"/>
        <dbReference type="Rhea" id="RHEA-COMP:17339"/>
        <dbReference type="Rhea" id="RHEA-COMP:17340"/>
        <dbReference type="ChEBI" id="CHEBI:33019"/>
        <dbReference type="ChEBI" id="CHEBI:61560"/>
        <dbReference type="ChEBI" id="CHEBI:173112"/>
        <dbReference type="EC" id="2.7.7.7"/>
    </reaction>
</comment>
<dbReference type="InterPro" id="IPR025724">
    <property type="entry name" value="GAG-pre-integrase_dom"/>
</dbReference>
<evidence type="ECO:0000256" key="6">
    <source>
        <dbReference type="ARBA" id="ARBA00022722"/>
    </source>
</evidence>
<evidence type="ECO:0000256" key="16">
    <source>
        <dbReference type="ARBA" id="ARBA00022932"/>
    </source>
</evidence>
<dbReference type="Pfam" id="PF13976">
    <property type="entry name" value="gag_pre-integrs"/>
    <property type="match status" value="1"/>
</dbReference>
<dbReference type="GO" id="GO:0003964">
    <property type="term" value="F:RNA-directed DNA polymerase activity"/>
    <property type="evidence" value="ECO:0007669"/>
    <property type="project" value="UniProtKB-KW"/>
</dbReference>
<evidence type="ECO:0000256" key="12">
    <source>
        <dbReference type="ARBA" id="ARBA00022842"/>
    </source>
</evidence>
<dbReference type="Gene3D" id="3.30.420.10">
    <property type="entry name" value="Ribonuclease H-like superfamily/Ribonuclease H"/>
    <property type="match status" value="1"/>
</dbReference>
<comment type="caution">
    <text evidence="22">The sequence shown here is derived from an EMBL/GenBank/DDBJ whole genome shotgun (WGS) entry which is preliminary data.</text>
</comment>
<keyword evidence="14" id="KW-0229">DNA integration</keyword>
<dbReference type="GO" id="GO:0005524">
    <property type="term" value="F:ATP binding"/>
    <property type="evidence" value="ECO:0007669"/>
    <property type="project" value="UniProtKB-KW"/>
</dbReference>
<keyword evidence="6" id="KW-0540">Nuclease</keyword>
<keyword evidence="16" id="KW-0239">DNA-directed DNA polymerase</keyword>
<dbReference type="GO" id="GO:0008233">
    <property type="term" value="F:peptidase activity"/>
    <property type="evidence" value="ECO:0007669"/>
    <property type="project" value="UniProtKB-KW"/>
</dbReference>
<keyword evidence="5" id="KW-0548">Nucleotidyltransferase</keyword>
<evidence type="ECO:0000256" key="17">
    <source>
        <dbReference type="ARBA" id="ARBA00023113"/>
    </source>
</evidence>
<comment type="catalytic activity">
    <reaction evidence="19">
        <text>DNA(n) + a 2'-deoxyribonucleoside 5'-triphosphate = DNA(n+1) + diphosphate</text>
        <dbReference type="Rhea" id="RHEA:22508"/>
        <dbReference type="Rhea" id="RHEA-COMP:17339"/>
        <dbReference type="Rhea" id="RHEA-COMP:17340"/>
        <dbReference type="ChEBI" id="CHEBI:33019"/>
        <dbReference type="ChEBI" id="CHEBI:61560"/>
        <dbReference type="ChEBI" id="CHEBI:173112"/>
        <dbReference type="EC" id="2.7.7.49"/>
    </reaction>
</comment>
<keyword evidence="17" id="KW-0917">Virion maturation</keyword>
<organism evidence="22 23">
    <name type="scientific">Rhodofomes roseus</name>
    <dbReference type="NCBI Taxonomy" id="34475"/>
    <lineage>
        <taxon>Eukaryota</taxon>
        <taxon>Fungi</taxon>
        <taxon>Dikarya</taxon>
        <taxon>Basidiomycota</taxon>
        <taxon>Agaricomycotina</taxon>
        <taxon>Agaricomycetes</taxon>
        <taxon>Polyporales</taxon>
        <taxon>Rhodofomes</taxon>
    </lineage>
</organism>
<dbReference type="InterPro" id="IPR036397">
    <property type="entry name" value="RNaseH_sf"/>
</dbReference>
<dbReference type="Proteomes" id="UP000298390">
    <property type="component" value="Unassembled WGS sequence"/>
</dbReference>
<dbReference type="STRING" id="34475.A0A4Y9XL96"/>
<dbReference type="GO" id="GO:0004519">
    <property type="term" value="F:endonuclease activity"/>
    <property type="evidence" value="ECO:0007669"/>
    <property type="project" value="UniProtKB-KW"/>
</dbReference>
<evidence type="ECO:0000256" key="14">
    <source>
        <dbReference type="ARBA" id="ARBA00022908"/>
    </source>
</evidence>
<evidence type="ECO:0000256" key="3">
    <source>
        <dbReference type="ARBA" id="ARBA00022612"/>
    </source>
</evidence>
<evidence type="ECO:0000313" key="23">
    <source>
        <dbReference type="Proteomes" id="UP000298390"/>
    </source>
</evidence>
<keyword evidence="15" id="KW-0695">RNA-directed DNA polymerase</keyword>
<evidence type="ECO:0000256" key="7">
    <source>
        <dbReference type="ARBA" id="ARBA00022723"/>
    </source>
</evidence>
<keyword evidence="2" id="KW-0815">Transposition</keyword>
<dbReference type="GO" id="GO:0006508">
    <property type="term" value="P:proteolysis"/>
    <property type="evidence" value="ECO:0007669"/>
    <property type="project" value="UniProtKB-KW"/>
</dbReference>
<dbReference type="GO" id="GO:0046872">
    <property type="term" value="F:metal ion binding"/>
    <property type="evidence" value="ECO:0007669"/>
    <property type="project" value="UniProtKB-KW"/>
</dbReference>
<reference evidence="22 23" key="1">
    <citation type="submission" date="2019-01" db="EMBL/GenBank/DDBJ databases">
        <title>Genome sequencing of the rare red list fungi Fomitopsis rosea.</title>
        <authorList>
            <person name="Buettner E."/>
            <person name="Kellner H."/>
        </authorList>
    </citation>
    <scope>NUCLEOTIDE SEQUENCE [LARGE SCALE GENOMIC DNA]</scope>
    <source>
        <strain evidence="22 23">DSM 105464</strain>
    </source>
</reference>
<dbReference type="EMBL" id="SEKV01001489">
    <property type="protein sequence ID" value="TFY50468.1"/>
    <property type="molecule type" value="Genomic_DNA"/>
</dbReference>
<evidence type="ECO:0000259" key="21">
    <source>
        <dbReference type="PROSITE" id="PS50994"/>
    </source>
</evidence>
<evidence type="ECO:0000256" key="2">
    <source>
        <dbReference type="ARBA" id="ARBA00022578"/>
    </source>
</evidence>